<evidence type="ECO:0000256" key="1">
    <source>
        <dbReference type="SAM" id="Coils"/>
    </source>
</evidence>
<protein>
    <submittedName>
        <fullName evidence="3">Uncharacterized protein</fullName>
    </submittedName>
</protein>
<feature type="coiled-coil region" evidence="1">
    <location>
        <begin position="155"/>
        <end position="189"/>
    </location>
</feature>
<accession>A0A395W7G8</accession>
<feature type="transmembrane region" description="Helical" evidence="2">
    <location>
        <begin position="7"/>
        <end position="26"/>
    </location>
</feature>
<dbReference type="GeneID" id="66579475"/>
<evidence type="ECO:0000313" key="3">
    <source>
        <dbReference type="EMBL" id="RGU92217.1"/>
    </source>
</evidence>
<feature type="transmembrane region" description="Helical" evidence="2">
    <location>
        <begin position="134"/>
        <end position="154"/>
    </location>
</feature>
<dbReference type="Gene3D" id="3.40.390.10">
    <property type="entry name" value="Collagenase (Catalytic Domain)"/>
    <property type="match status" value="1"/>
</dbReference>
<gene>
    <name evidence="3" type="ORF">DWW32_05305</name>
</gene>
<keyword evidence="2" id="KW-0812">Transmembrane</keyword>
<dbReference type="Proteomes" id="UP000265489">
    <property type="component" value="Unassembled WGS sequence"/>
</dbReference>
<dbReference type="AlphaFoldDB" id="A0A395W7G8"/>
<keyword evidence="2" id="KW-1133">Transmembrane helix</keyword>
<reference evidence="3 4" key="1">
    <citation type="submission" date="2018-08" db="EMBL/GenBank/DDBJ databases">
        <title>A genome reference for cultivated species of the human gut microbiota.</title>
        <authorList>
            <person name="Zou Y."/>
            <person name="Xue W."/>
            <person name="Luo G."/>
        </authorList>
    </citation>
    <scope>NUCLEOTIDE SEQUENCE [LARGE SCALE GENOMIC DNA]</scope>
    <source>
        <strain evidence="3 4">AF15-20</strain>
    </source>
</reference>
<dbReference type="EMBL" id="QRYQ01000007">
    <property type="protein sequence ID" value="RGU92217.1"/>
    <property type="molecule type" value="Genomic_DNA"/>
</dbReference>
<dbReference type="RefSeq" id="WP_118325026.1">
    <property type="nucleotide sequence ID" value="NZ_QRYH01000008.1"/>
</dbReference>
<dbReference type="SUPFAM" id="SSF55486">
    <property type="entry name" value="Metalloproteases ('zincins'), catalytic domain"/>
    <property type="match status" value="1"/>
</dbReference>
<feature type="transmembrane region" description="Helical" evidence="2">
    <location>
        <begin position="46"/>
        <end position="64"/>
    </location>
</feature>
<dbReference type="InterPro" id="IPR024079">
    <property type="entry name" value="MetalloPept_cat_dom_sf"/>
</dbReference>
<proteinExistence type="predicted"/>
<name>A0A395W7G8_9FIRM</name>
<organism evidence="3 4">
    <name type="scientific">Holdemanella biformis</name>
    <dbReference type="NCBI Taxonomy" id="1735"/>
    <lineage>
        <taxon>Bacteria</taxon>
        <taxon>Bacillati</taxon>
        <taxon>Bacillota</taxon>
        <taxon>Erysipelotrichia</taxon>
        <taxon>Erysipelotrichales</taxon>
        <taxon>Erysipelotrichaceae</taxon>
        <taxon>Holdemanella</taxon>
    </lineage>
</organism>
<keyword evidence="1" id="KW-0175">Coiled coil</keyword>
<sequence length="374" mass="43278">MEKKKIMIATGIFGLTYGFVANYEQLRGTENLTIIDQTVIEHMDSSLAVLLALFITIIYLAFVYKRNKKSEFELLQDYIDCSASENVKNELQIMNDVDRQCYYRILQSMFSEGNQQAYKDFVDNYNLKYQKVRLICRGVIAVCLALIMIVTTPLKNDYVKACELYNQQLEQEEAARLAAEAEYNQIIEDQILYYDGLPPINLVSGNTFKKGDVETYINEYIRKQPQFLLNRCGMINLCTHDTFIQYCNAYNMSTSLGEYGETYAFAHSSNMNIFLQLNINGEDDRPWQYHTVAHELSHIFDFSYGNSYTWKGISDGATWQNLYSQYGSLISDYSNYSSSEGFADAASMYVEHPEDLKQISSEVFNYINSLYQMY</sequence>
<comment type="caution">
    <text evidence="3">The sequence shown here is derived from an EMBL/GenBank/DDBJ whole genome shotgun (WGS) entry which is preliminary data.</text>
</comment>
<evidence type="ECO:0000313" key="4">
    <source>
        <dbReference type="Proteomes" id="UP000265489"/>
    </source>
</evidence>
<evidence type="ECO:0000256" key="2">
    <source>
        <dbReference type="SAM" id="Phobius"/>
    </source>
</evidence>
<keyword evidence="2" id="KW-0472">Membrane</keyword>
<dbReference type="GO" id="GO:0008237">
    <property type="term" value="F:metallopeptidase activity"/>
    <property type="evidence" value="ECO:0007669"/>
    <property type="project" value="InterPro"/>
</dbReference>